<evidence type="ECO:0000313" key="1">
    <source>
        <dbReference type="EMBL" id="QQK08067.1"/>
    </source>
</evidence>
<proteinExistence type="predicted"/>
<gene>
    <name evidence="1" type="ORF">JFY71_00595</name>
</gene>
<organism evidence="1 2">
    <name type="scientific">Miniphocaeibacter halophilus</name>
    <dbReference type="NCBI Taxonomy" id="2931922"/>
    <lineage>
        <taxon>Bacteria</taxon>
        <taxon>Bacillati</taxon>
        <taxon>Bacillota</taxon>
        <taxon>Tissierellia</taxon>
        <taxon>Tissierellales</taxon>
        <taxon>Peptoniphilaceae</taxon>
        <taxon>Miniphocaeibacter</taxon>
    </lineage>
</organism>
<keyword evidence="2" id="KW-1185">Reference proteome</keyword>
<reference evidence="1 2" key="1">
    <citation type="journal article" date="2022" name="Int. J. Syst. Evol. Microbiol.">
        <title>Miniphocaeibacter halophilus sp. nov., an ammonium-tolerant acetate-producing bacterium isolated from a biogas system.</title>
        <authorList>
            <person name="Schnurer A."/>
            <person name="Singh A."/>
            <person name="Bi S."/>
            <person name="Qiao W."/>
            <person name="Westerholm M."/>
        </authorList>
    </citation>
    <scope>NUCLEOTIDE SEQUENCE [LARGE SCALE GENOMIC DNA]</scope>
    <source>
        <strain evidence="1 2">AMB_01</strain>
    </source>
</reference>
<dbReference type="EMBL" id="CP066744">
    <property type="protein sequence ID" value="QQK08067.1"/>
    <property type="molecule type" value="Genomic_DNA"/>
</dbReference>
<protein>
    <submittedName>
        <fullName evidence="1">DUF2232 domain-containing protein</fullName>
    </submittedName>
</protein>
<name>A0AC61MR34_9FIRM</name>
<evidence type="ECO:0000313" key="2">
    <source>
        <dbReference type="Proteomes" id="UP000595814"/>
    </source>
</evidence>
<accession>A0AC61MR34</accession>
<dbReference type="Proteomes" id="UP000595814">
    <property type="component" value="Chromosome"/>
</dbReference>
<sequence length="327" mass="37483">MLFTEVLNIESKNKNIKNLELINTVFMSYIFYFLSSIIPITFVVLPAPSIILSVKNGMKYGIISFLITMAIIFITGGTIIASVLLLFLLPMIVIMSKMIKDNYSFNKIILVNFFAFIFISVVSYLNLKFALDKDIIVVILNKIDEIIVSLPELVGMIPNLGDTKEVIKLLEDSFNLMKMLLPSIAIIIILTIEYSSLLYSLNGLRKRGVKIKQNFRFINIRVSGVMIIPVILITIILGLCYYFKVPYYSIIIQNVLVIFNFIFIVSGIALVDYYLIGRVNKFVRFIIPLVLISFRLFRGDILYGAIGLIDMFVNFRKRFKRIENEKV</sequence>